<comment type="caution">
    <text evidence="2">The sequence shown here is derived from an EMBL/GenBank/DDBJ whole genome shotgun (WGS) entry which is preliminary data.</text>
</comment>
<gene>
    <name evidence="2" type="ORF">DYBT9275_00586</name>
</gene>
<evidence type="ECO:0000313" key="2">
    <source>
        <dbReference type="EMBL" id="CAG4990673.1"/>
    </source>
</evidence>
<keyword evidence="3" id="KW-1185">Reference proteome</keyword>
<dbReference type="Proteomes" id="UP000680038">
    <property type="component" value="Unassembled WGS sequence"/>
</dbReference>
<sequence length="149" mass="17389">MIMKKSVFVTLFMFFSLAAAHAQKSEIFEKDGLAIRGYDVVAFHTDARATKGSEKFAYRWKDTNWLFANQENLDMFKNEPEKFAPQYGGYCAYGTADGHKAPTETDTWTIKDNKLYFNYNKKVQQIWNKDQAGYIEKADKNWVEIREKP</sequence>
<organism evidence="2 3">
    <name type="scientific">Dyadobacter helix</name>
    <dbReference type="NCBI Taxonomy" id="2822344"/>
    <lineage>
        <taxon>Bacteria</taxon>
        <taxon>Pseudomonadati</taxon>
        <taxon>Bacteroidota</taxon>
        <taxon>Cytophagia</taxon>
        <taxon>Cytophagales</taxon>
        <taxon>Spirosomataceae</taxon>
        <taxon>Dyadobacter</taxon>
    </lineage>
</organism>
<name>A0A916J8V9_9BACT</name>
<evidence type="ECO:0000256" key="1">
    <source>
        <dbReference type="SAM" id="SignalP"/>
    </source>
</evidence>
<keyword evidence="1" id="KW-0732">Signal</keyword>
<dbReference type="EMBL" id="CAJRAF010000001">
    <property type="protein sequence ID" value="CAG4990673.1"/>
    <property type="molecule type" value="Genomic_DNA"/>
</dbReference>
<proteinExistence type="predicted"/>
<protein>
    <recommendedName>
        <fullName evidence="4">YHS domain-containing protein</fullName>
    </recommendedName>
</protein>
<dbReference type="NCBIfam" id="NF041384">
    <property type="entry name" value="YHS_seleno_dom"/>
    <property type="match status" value="1"/>
</dbReference>
<evidence type="ECO:0008006" key="4">
    <source>
        <dbReference type="Google" id="ProtNLM"/>
    </source>
</evidence>
<reference evidence="2" key="1">
    <citation type="submission" date="2021-04" db="EMBL/GenBank/DDBJ databases">
        <authorList>
            <person name="Rodrigo-Torres L."/>
            <person name="Arahal R. D."/>
            <person name="Lucena T."/>
        </authorList>
    </citation>
    <scope>NUCLEOTIDE SEQUENCE</scope>
    <source>
        <strain evidence="2">CECT 9275</strain>
    </source>
</reference>
<accession>A0A916J8V9</accession>
<dbReference type="AlphaFoldDB" id="A0A916J8V9"/>
<evidence type="ECO:0000313" key="3">
    <source>
        <dbReference type="Proteomes" id="UP000680038"/>
    </source>
</evidence>
<feature type="chain" id="PRO_5036973605" description="YHS domain-containing protein" evidence="1">
    <location>
        <begin position="23"/>
        <end position="149"/>
    </location>
</feature>
<feature type="signal peptide" evidence="1">
    <location>
        <begin position="1"/>
        <end position="22"/>
    </location>
</feature>